<proteinExistence type="inferred from homology"/>
<dbReference type="RefSeq" id="WP_058282530.1">
    <property type="nucleotide sequence ID" value="NZ_CYUD01000008.1"/>
</dbReference>
<keyword evidence="3" id="KW-0238">DNA-binding</keyword>
<feature type="domain" description="Sugar-binding" evidence="5">
    <location>
        <begin position="62"/>
        <end position="315"/>
    </location>
</feature>
<dbReference type="SUPFAM" id="SSF100950">
    <property type="entry name" value="NagB/RpiA/CoA transferase-like"/>
    <property type="match status" value="1"/>
</dbReference>
<dbReference type="Proteomes" id="UP000051260">
    <property type="component" value="Unassembled WGS sequence"/>
</dbReference>
<evidence type="ECO:0000256" key="4">
    <source>
        <dbReference type="ARBA" id="ARBA00023163"/>
    </source>
</evidence>
<dbReference type="PANTHER" id="PTHR34294">
    <property type="entry name" value="TRANSCRIPTIONAL REGULATOR-RELATED"/>
    <property type="match status" value="1"/>
</dbReference>
<comment type="similarity">
    <text evidence="1">Belongs to the SorC transcriptional regulatory family.</text>
</comment>
<keyword evidence="2" id="KW-0805">Transcription regulation</keyword>
<dbReference type="Gene3D" id="3.40.50.1360">
    <property type="match status" value="1"/>
</dbReference>
<evidence type="ECO:0000256" key="2">
    <source>
        <dbReference type="ARBA" id="ARBA00023015"/>
    </source>
</evidence>
<name>A0A0N7MA30_9RHOB</name>
<dbReference type="InterPro" id="IPR037171">
    <property type="entry name" value="NagB/RpiA_transferase-like"/>
</dbReference>
<evidence type="ECO:0000313" key="6">
    <source>
        <dbReference type="EMBL" id="CUK06604.1"/>
    </source>
</evidence>
<keyword evidence="4" id="KW-0804">Transcription</keyword>
<protein>
    <submittedName>
        <fullName evidence="6">Transcriptional regulator LsrR</fullName>
    </submittedName>
</protein>
<dbReference type="Gene3D" id="1.10.10.60">
    <property type="entry name" value="Homeodomain-like"/>
    <property type="match status" value="1"/>
</dbReference>
<accession>A0A0N7MA30</accession>
<evidence type="ECO:0000256" key="1">
    <source>
        <dbReference type="ARBA" id="ARBA00010466"/>
    </source>
</evidence>
<sequence length="322" mass="34823">MNASGPDPKTLRLIARVLTLHFQEGQLQAEIAKNLRLSTAKVNRLIKQGREMGMVEFRIHSPFQRLFNLENQLKQRWSGVEFLVVDTVTENAGTTLDLVGKAAAQHLQDIVKKDDVIAISGGKALSVVANHLQPQGATSNIVIPMTGGVQGQHYTDVNHLATRIADGLGGTATLIHIPLHADTKEERDMLLSVRAVSDVLNQARNANVSLLGLGAVTDEDATYYKAHPLSDEERVKLYNSGVRAELLGHLVDCEGELCSSALNSRLVSLPLLDAKLVPIRIGVASGKEKVEPILAALNGQHINTLVVDEVTAQSALDSVKNR</sequence>
<dbReference type="STRING" id="1715692.RUE5091_02859"/>
<reference evidence="7" key="1">
    <citation type="submission" date="2015-09" db="EMBL/GenBank/DDBJ databases">
        <authorList>
            <person name="Rodrigo-Torres L."/>
            <person name="Arahal D.R."/>
        </authorList>
    </citation>
    <scope>NUCLEOTIDE SEQUENCE [LARGE SCALE GENOMIC DNA]</scope>
    <source>
        <strain evidence="7">CECT 5091</strain>
    </source>
</reference>
<dbReference type="Pfam" id="PF04198">
    <property type="entry name" value="Sugar-bind"/>
    <property type="match status" value="1"/>
</dbReference>
<gene>
    <name evidence="6" type="primary">lsrR</name>
    <name evidence="6" type="ORF">RUE5091_02859</name>
</gene>
<organism evidence="6 7">
    <name type="scientific">Ruegeria denitrificans</name>
    <dbReference type="NCBI Taxonomy" id="1715692"/>
    <lineage>
        <taxon>Bacteria</taxon>
        <taxon>Pseudomonadati</taxon>
        <taxon>Pseudomonadota</taxon>
        <taxon>Alphaproteobacteria</taxon>
        <taxon>Rhodobacterales</taxon>
        <taxon>Roseobacteraceae</taxon>
        <taxon>Ruegeria</taxon>
    </lineage>
</organism>
<dbReference type="InterPro" id="IPR051054">
    <property type="entry name" value="SorC_transcr_regulators"/>
</dbReference>
<dbReference type="PANTHER" id="PTHR34294:SF1">
    <property type="entry name" value="TRANSCRIPTIONAL REGULATOR LSRR"/>
    <property type="match status" value="1"/>
</dbReference>
<dbReference type="AlphaFoldDB" id="A0A0N7MA30"/>
<dbReference type="EMBL" id="CYUD01000008">
    <property type="protein sequence ID" value="CUK06604.1"/>
    <property type="molecule type" value="Genomic_DNA"/>
</dbReference>
<evidence type="ECO:0000256" key="3">
    <source>
        <dbReference type="ARBA" id="ARBA00023125"/>
    </source>
</evidence>
<evidence type="ECO:0000259" key="5">
    <source>
        <dbReference type="Pfam" id="PF04198"/>
    </source>
</evidence>
<keyword evidence="7" id="KW-1185">Reference proteome</keyword>
<dbReference type="OrthoDB" id="9806345at2"/>
<dbReference type="GO" id="GO:0030246">
    <property type="term" value="F:carbohydrate binding"/>
    <property type="evidence" value="ECO:0007669"/>
    <property type="project" value="InterPro"/>
</dbReference>
<dbReference type="InterPro" id="IPR007324">
    <property type="entry name" value="Sugar-bd_dom_put"/>
</dbReference>
<evidence type="ECO:0000313" key="7">
    <source>
        <dbReference type="Proteomes" id="UP000051260"/>
    </source>
</evidence>
<dbReference type="GO" id="GO:0003677">
    <property type="term" value="F:DNA binding"/>
    <property type="evidence" value="ECO:0007669"/>
    <property type="project" value="UniProtKB-KW"/>
</dbReference>